<sequence length="100" mass="10994">MSVTVLPAVDLQSGHVTLFLHGASHHYFCAQPHQLIDALNRAVRPPAWEHDGVLTVRIATTGRRDGRELRFSLQPLSGLRSTETGSVGEPSENPRNFALQ</sequence>
<proteinExistence type="predicted"/>
<name>A0A1H4SZ94_9MICC</name>
<dbReference type="RefSeq" id="WP_066214366.1">
    <property type="nucleotide sequence ID" value="NZ_FNSN01000003.1"/>
</dbReference>
<reference evidence="2 3" key="1">
    <citation type="submission" date="2016-10" db="EMBL/GenBank/DDBJ databases">
        <authorList>
            <person name="de Groot N.N."/>
        </authorList>
    </citation>
    <scope>NUCLEOTIDE SEQUENCE [LARGE SCALE GENOMIC DNA]</scope>
    <source>
        <strain evidence="2 3">DSM 10495</strain>
    </source>
</reference>
<organism evidence="2 3">
    <name type="scientific">Arthrobacter woluwensis</name>
    <dbReference type="NCBI Taxonomy" id="156980"/>
    <lineage>
        <taxon>Bacteria</taxon>
        <taxon>Bacillati</taxon>
        <taxon>Actinomycetota</taxon>
        <taxon>Actinomycetes</taxon>
        <taxon>Micrococcales</taxon>
        <taxon>Micrococcaceae</taxon>
        <taxon>Arthrobacter</taxon>
    </lineage>
</organism>
<gene>
    <name evidence="2" type="ORF">SAMN04489745_3008</name>
</gene>
<evidence type="ECO:0000256" key="1">
    <source>
        <dbReference type="SAM" id="MobiDB-lite"/>
    </source>
</evidence>
<dbReference type="EMBL" id="FNSN01000003">
    <property type="protein sequence ID" value="SEC49254.1"/>
    <property type="molecule type" value="Genomic_DNA"/>
</dbReference>
<protein>
    <submittedName>
        <fullName evidence="2">Uncharacterized protein</fullName>
    </submittedName>
</protein>
<accession>A0A1H4SZ94</accession>
<keyword evidence="3" id="KW-1185">Reference proteome</keyword>
<dbReference type="AlphaFoldDB" id="A0A1H4SZ94"/>
<evidence type="ECO:0000313" key="2">
    <source>
        <dbReference type="EMBL" id="SEC49254.1"/>
    </source>
</evidence>
<dbReference type="STRING" id="156980.SAMN04489745_3008"/>
<evidence type="ECO:0000313" key="3">
    <source>
        <dbReference type="Proteomes" id="UP000182652"/>
    </source>
</evidence>
<dbReference type="Proteomes" id="UP000182652">
    <property type="component" value="Unassembled WGS sequence"/>
</dbReference>
<feature type="region of interest" description="Disordered" evidence="1">
    <location>
        <begin position="73"/>
        <end position="100"/>
    </location>
</feature>